<evidence type="ECO:0000256" key="3">
    <source>
        <dbReference type="ARBA" id="ARBA00009827"/>
    </source>
</evidence>
<dbReference type="InterPro" id="IPR008055">
    <property type="entry name" value="NeurotensiN"/>
</dbReference>
<dbReference type="GO" id="GO:0005576">
    <property type="term" value="C:extracellular region"/>
    <property type="evidence" value="ECO:0007669"/>
    <property type="project" value="UniProtKB-SubCell"/>
</dbReference>
<evidence type="ECO:0000256" key="5">
    <source>
        <dbReference type="ARBA" id="ARBA00022525"/>
    </source>
</evidence>
<comment type="similarity">
    <text evidence="3">Belongs to the neurotensin family.</text>
</comment>
<evidence type="ECO:0000256" key="10">
    <source>
        <dbReference type="ARBA" id="ARBA00025449"/>
    </source>
</evidence>
<evidence type="ECO:0000256" key="8">
    <source>
        <dbReference type="ARBA" id="ARBA00022858"/>
    </source>
</evidence>
<reference evidence="12" key="2">
    <citation type="submission" date="2025-09" db="UniProtKB">
        <authorList>
            <consortium name="Ensembl"/>
        </authorList>
    </citation>
    <scope>IDENTIFICATION</scope>
</reference>
<dbReference type="GO" id="GO:0030133">
    <property type="term" value="C:transport vesicle"/>
    <property type="evidence" value="ECO:0007669"/>
    <property type="project" value="UniProtKB-SubCell"/>
</dbReference>
<dbReference type="AlphaFoldDB" id="A0A3B3SJB3"/>
<dbReference type="Proteomes" id="UP000261540">
    <property type="component" value="Unplaced"/>
</dbReference>
<comment type="subcellular location">
    <subcellularLocation>
        <location evidence="1">Cytoplasmic vesicle</location>
        <location evidence="1">Secretory vesicle</location>
    </subcellularLocation>
    <subcellularLocation>
        <location evidence="2">Secreted</location>
    </subcellularLocation>
</comment>
<dbReference type="GO" id="GO:0097746">
    <property type="term" value="P:blood vessel diameter maintenance"/>
    <property type="evidence" value="ECO:0007669"/>
    <property type="project" value="UniProtKB-KW"/>
</dbReference>
<evidence type="ECO:0000256" key="2">
    <source>
        <dbReference type="ARBA" id="ARBA00004613"/>
    </source>
</evidence>
<dbReference type="STRING" id="1676925.ENSPKIP00000030438"/>
<reference evidence="12" key="1">
    <citation type="submission" date="2025-08" db="UniProtKB">
        <authorList>
            <consortium name="Ensembl"/>
        </authorList>
    </citation>
    <scope>IDENTIFICATION</scope>
</reference>
<evidence type="ECO:0000256" key="4">
    <source>
        <dbReference type="ARBA" id="ARBA00016213"/>
    </source>
</evidence>
<dbReference type="PANTHER" id="PTHR15356:SF0">
    <property type="entry name" value="NEUROTENSIN_NEUROMEDIN N"/>
    <property type="match status" value="1"/>
</dbReference>
<accession>A0A3B3SJB3</accession>
<dbReference type="Pfam" id="PF07421">
    <property type="entry name" value="Pro-NT_NN"/>
    <property type="match status" value="1"/>
</dbReference>
<evidence type="ECO:0000256" key="1">
    <source>
        <dbReference type="ARBA" id="ARBA00004398"/>
    </source>
</evidence>
<evidence type="ECO:0000256" key="9">
    <source>
        <dbReference type="ARBA" id="ARBA00023329"/>
    </source>
</evidence>
<keyword evidence="7" id="KW-0732">Signal</keyword>
<organism evidence="12 13">
    <name type="scientific">Paramormyrops kingsleyae</name>
    <dbReference type="NCBI Taxonomy" id="1676925"/>
    <lineage>
        <taxon>Eukaryota</taxon>
        <taxon>Metazoa</taxon>
        <taxon>Chordata</taxon>
        <taxon>Craniata</taxon>
        <taxon>Vertebrata</taxon>
        <taxon>Euteleostomi</taxon>
        <taxon>Actinopterygii</taxon>
        <taxon>Neopterygii</taxon>
        <taxon>Teleostei</taxon>
        <taxon>Osteoglossocephala</taxon>
        <taxon>Osteoglossomorpha</taxon>
        <taxon>Osteoglossiformes</taxon>
        <taxon>Mormyridae</taxon>
        <taxon>Paramormyrops</taxon>
    </lineage>
</organism>
<dbReference type="PANTHER" id="PTHR15356">
    <property type="entry name" value="NEUROTENSIN/NEUROMEDIN N"/>
    <property type="match status" value="1"/>
</dbReference>
<evidence type="ECO:0000313" key="12">
    <source>
        <dbReference type="Ensembl" id="ENSPKIP00000030438.1"/>
    </source>
</evidence>
<sequence length="79" mass="9553">LGWYYANMAYCCILKSFAYLTDDERQRLAEEDLLNRIFSSKVIENNESQLKQKSPYILKRHLLSSKSRRPYILKRSVWY</sequence>
<dbReference type="Ensembl" id="ENSPKIT00000011256.1">
    <property type="protein sequence ID" value="ENSPKIP00000030438.1"/>
    <property type="gene ID" value="ENSPKIG00000011295.1"/>
</dbReference>
<protein>
    <recommendedName>
        <fullName evidence="4">Neurotensin/neuromedin N</fullName>
    </recommendedName>
</protein>
<comment type="function">
    <text evidence="10">Neurotensin may play an endocrine or paracrine role in the regulation of fat metabolism. It causes contraction of smooth muscle.</text>
</comment>
<dbReference type="GO" id="GO:0005184">
    <property type="term" value="F:neuropeptide hormone activity"/>
    <property type="evidence" value="ECO:0007669"/>
    <property type="project" value="InterPro"/>
</dbReference>
<proteinExistence type="inferred from homology"/>
<keyword evidence="9" id="KW-0968">Cytoplasmic vesicle</keyword>
<comment type="subunit">
    <text evidence="11">Interacts with NTSR1. Interacts with SORT1. Interacts with SORL1.</text>
</comment>
<name>A0A3B3SJB3_9TELE</name>
<keyword evidence="13" id="KW-1185">Reference proteome</keyword>
<keyword evidence="8" id="KW-0838">Vasoactive</keyword>
<evidence type="ECO:0000256" key="11">
    <source>
        <dbReference type="ARBA" id="ARBA00046937"/>
    </source>
</evidence>
<evidence type="ECO:0000313" key="13">
    <source>
        <dbReference type="Proteomes" id="UP000261540"/>
    </source>
</evidence>
<evidence type="ECO:0000256" key="6">
    <source>
        <dbReference type="ARBA" id="ARBA00022685"/>
    </source>
</evidence>
<keyword evidence="5" id="KW-0964">Secreted</keyword>
<keyword evidence="6" id="KW-0165">Cleavage on pair of basic residues</keyword>
<evidence type="ECO:0000256" key="7">
    <source>
        <dbReference type="ARBA" id="ARBA00022729"/>
    </source>
</evidence>